<keyword evidence="2" id="KW-0813">Transport</keyword>
<dbReference type="GO" id="GO:0015871">
    <property type="term" value="P:choline transport"/>
    <property type="evidence" value="ECO:0007669"/>
    <property type="project" value="TreeGrafter"/>
</dbReference>
<evidence type="ECO:0000313" key="7">
    <source>
        <dbReference type="Proteomes" id="UP000190285"/>
    </source>
</evidence>
<feature type="domain" description="ABC-type glycine betaine transport system substrate-binding" evidence="5">
    <location>
        <begin position="50"/>
        <end position="293"/>
    </location>
</feature>
<evidence type="ECO:0000256" key="2">
    <source>
        <dbReference type="ARBA" id="ARBA00022448"/>
    </source>
</evidence>
<dbReference type="GO" id="GO:0005275">
    <property type="term" value="F:amine transmembrane transporter activity"/>
    <property type="evidence" value="ECO:0007669"/>
    <property type="project" value="TreeGrafter"/>
</dbReference>
<sequence>MFNFIKEELLINTFRKITLIIMSLVLVLSITGCALMEGQKPENNTGNKGTVTIGYVQWASAEASTHIVKKVLEDMGYNVKTPVLQTGAMYQAAASGEIDAFVCSWLPDTDRNYWEKYGDQLVELNNNYTSAQIGIVVPEYVEIDSLAEMKNYKDKFQGRIVGIDPGAAQMIVVKNDVMPHYGLDDWELTESSGPAMTAELGRSIDKGEWVAVTGWKPHWKWSKWDLKFLKDPDLKMGEGEYIKSMGRPGIKEDIPEVANFLQNYRITTDQLGSVMLKIQDGMSPKKAAAEFVENNQDLVDNWTSRNK</sequence>
<dbReference type="Gene3D" id="3.10.105.10">
    <property type="entry name" value="Dipeptide-binding Protein, Domain 3"/>
    <property type="match status" value="2"/>
</dbReference>
<dbReference type="GO" id="GO:0015226">
    <property type="term" value="F:carnitine transmembrane transporter activity"/>
    <property type="evidence" value="ECO:0007669"/>
    <property type="project" value="TreeGrafter"/>
</dbReference>
<dbReference type="AlphaFoldDB" id="A0A1T5M7P7"/>
<evidence type="ECO:0000313" key="6">
    <source>
        <dbReference type="EMBL" id="SKC84261.1"/>
    </source>
</evidence>
<dbReference type="PANTHER" id="PTHR47737">
    <property type="entry name" value="GLYCINE BETAINE/PROLINE BETAINE TRANSPORT SYSTEM PERMEASE PROTEIN PROW"/>
    <property type="match status" value="1"/>
</dbReference>
<dbReference type="SUPFAM" id="SSF53850">
    <property type="entry name" value="Periplasmic binding protein-like II"/>
    <property type="match status" value="1"/>
</dbReference>
<dbReference type="Pfam" id="PF04069">
    <property type="entry name" value="OpuAC"/>
    <property type="match status" value="1"/>
</dbReference>
<evidence type="ECO:0000256" key="3">
    <source>
        <dbReference type="ARBA" id="ARBA00022475"/>
    </source>
</evidence>
<dbReference type="CDD" id="cd13639">
    <property type="entry name" value="PBP2_OpuAC_like"/>
    <property type="match status" value="1"/>
</dbReference>
<keyword evidence="7" id="KW-1185">Reference proteome</keyword>
<reference evidence="6 7" key="1">
    <citation type="submission" date="2017-02" db="EMBL/GenBank/DDBJ databases">
        <authorList>
            <person name="Peterson S.W."/>
        </authorList>
    </citation>
    <scope>NUCLEOTIDE SEQUENCE [LARGE SCALE GENOMIC DNA]</scope>
    <source>
        <strain evidence="6 7">M1</strain>
    </source>
</reference>
<evidence type="ECO:0000256" key="4">
    <source>
        <dbReference type="ARBA" id="ARBA00023136"/>
    </source>
</evidence>
<evidence type="ECO:0000259" key="5">
    <source>
        <dbReference type="Pfam" id="PF04069"/>
    </source>
</evidence>
<proteinExistence type="predicted"/>
<dbReference type="Gene3D" id="3.40.190.100">
    <property type="entry name" value="Glycine betaine-binding periplasmic protein, domain 2"/>
    <property type="match status" value="2"/>
</dbReference>
<dbReference type="Proteomes" id="UP000190285">
    <property type="component" value="Unassembled WGS sequence"/>
</dbReference>
<comment type="subcellular location">
    <subcellularLocation>
        <location evidence="1">Cell membrane</location>
    </subcellularLocation>
</comment>
<dbReference type="STRING" id="36842.SAMN02194393_04049"/>
<gene>
    <name evidence="6" type="ORF">SAMN02194393_04049</name>
</gene>
<dbReference type="PROSITE" id="PS51257">
    <property type="entry name" value="PROKAR_LIPOPROTEIN"/>
    <property type="match status" value="1"/>
</dbReference>
<dbReference type="PANTHER" id="PTHR47737:SF1">
    <property type="entry name" value="GLYCINE BETAINE_PROLINE BETAINE TRANSPORT SYSTEM PERMEASE PROTEIN PROW"/>
    <property type="match status" value="1"/>
</dbReference>
<name>A0A1T5M7P7_9FIRM</name>
<dbReference type="EMBL" id="FUZT01000011">
    <property type="protein sequence ID" value="SKC84261.1"/>
    <property type="molecule type" value="Genomic_DNA"/>
</dbReference>
<organism evidence="6 7">
    <name type="scientific">Maledivibacter halophilus</name>
    <dbReference type="NCBI Taxonomy" id="36842"/>
    <lineage>
        <taxon>Bacteria</taxon>
        <taxon>Bacillati</taxon>
        <taxon>Bacillota</taxon>
        <taxon>Clostridia</taxon>
        <taxon>Peptostreptococcales</taxon>
        <taxon>Caminicellaceae</taxon>
        <taxon>Maledivibacter</taxon>
    </lineage>
</organism>
<dbReference type="InterPro" id="IPR007210">
    <property type="entry name" value="ABC_Gly_betaine_transp_sub-bd"/>
</dbReference>
<accession>A0A1T5M7P7</accession>
<protein>
    <submittedName>
        <fullName evidence="6">Glycine betaine/proline transport system substrate-binding protein</fullName>
    </submittedName>
</protein>
<dbReference type="GO" id="GO:0031460">
    <property type="term" value="P:glycine betaine transport"/>
    <property type="evidence" value="ECO:0007669"/>
    <property type="project" value="TreeGrafter"/>
</dbReference>
<evidence type="ECO:0000256" key="1">
    <source>
        <dbReference type="ARBA" id="ARBA00004236"/>
    </source>
</evidence>
<keyword evidence="3" id="KW-1003">Cell membrane</keyword>
<keyword evidence="4" id="KW-0472">Membrane</keyword>
<dbReference type="GO" id="GO:0043190">
    <property type="term" value="C:ATP-binding cassette (ABC) transporter complex"/>
    <property type="evidence" value="ECO:0007669"/>
    <property type="project" value="InterPro"/>
</dbReference>